<dbReference type="InterPro" id="IPR036084">
    <property type="entry name" value="Ser_inhib-like_sf"/>
</dbReference>
<dbReference type="Proteomes" id="UP000694397">
    <property type="component" value="Chromosome 18"/>
</dbReference>
<keyword evidence="8" id="KW-1185">Reference proteome</keyword>
<dbReference type="SMART" id="SM00216">
    <property type="entry name" value="VWD"/>
    <property type="match status" value="4"/>
</dbReference>
<accession>A0A8C9SBI0</accession>
<evidence type="ECO:0000313" key="7">
    <source>
        <dbReference type="Ensembl" id="ENSSFOP00015029816.2"/>
    </source>
</evidence>
<dbReference type="SUPFAM" id="SSF57567">
    <property type="entry name" value="Serine protease inhibitors"/>
    <property type="match status" value="5"/>
</dbReference>
<feature type="domain" description="VWFD" evidence="6">
    <location>
        <begin position="591"/>
        <end position="771"/>
    </location>
</feature>
<keyword evidence="1" id="KW-0677">Repeat</keyword>
<dbReference type="InterPro" id="IPR001007">
    <property type="entry name" value="VWF_dom"/>
</dbReference>
<evidence type="ECO:0000256" key="4">
    <source>
        <dbReference type="SAM" id="MobiDB-lite"/>
    </source>
</evidence>
<reference evidence="7" key="3">
    <citation type="submission" date="2025-09" db="UniProtKB">
        <authorList>
            <consortium name="Ensembl"/>
        </authorList>
    </citation>
    <scope>IDENTIFICATION</scope>
</reference>
<evidence type="ECO:0000256" key="5">
    <source>
        <dbReference type="SAM" id="Phobius"/>
    </source>
</evidence>
<dbReference type="SMART" id="SM00215">
    <property type="entry name" value="VWC_out"/>
    <property type="match status" value="2"/>
</dbReference>
<feature type="domain" description="VWFD" evidence="6">
    <location>
        <begin position="197"/>
        <end position="359"/>
    </location>
</feature>
<keyword evidence="5" id="KW-0812">Transmembrane</keyword>
<feature type="domain" description="VWFD" evidence="6">
    <location>
        <begin position="983"/>
        <end position="1157"/>
    </location>
</feature>
<dbReference type="InterPro" id="IPR014853">
    <property type="entry name" value="VWF/SSPO/ZAN-like_Cys-rich_dom"/>
</dbReference>
<dbReference type="Pfam" id="PF01826">
    <property type="entry name" value="TIL"/>
    <property type="match status" value="5"/>
</dbReference>
<feature type="compositionally biased region" description="Basic and acidic residues" evidence="4">
    <location>
        <begin position="1738"/>
        <end position="1747"/>
    </location>
</feature>
<reference evidence="7" key="2">
    <citation type="submission" date="2025-08" db="UniProtKB">
        <authorList>
            <consortium name="Ensembl"/>
        </authorList>
    </citation>
    <scope>IDENTIFICATION</scope>
</reference>
<dbReference type="Pfam" id="PF00094">
    <property type="entry name" value="VWD"/>
    <property type="match status" value="5"/>
</dbReference>
<evidence type="ECO:0000256" key="1">
    <source>
        <dbReference type="ARBA" id="ARBA00022737"/>
    </source>
</evidence>
<dbReference type="Gene3D" id="2.10.70.10">
    <property type="entry name" value="Complement Module, domain 1"/>
    <property type="match status" value="1"/>
</dbReference>
<dbReference type="InterPro" id="IPR001846">
    <property type="entry name" value="VWF_type-D"/>
</dbReference>
<dbReference type="CDD" id="cd19941">
    <property type="entry name" value="TIL"/>
    <property type="match status" value="5"/>
</dbReference>
<dbReference type="Gene3D" id="2.10.25.10">
    <property type="entry name" value="Laminin"/>
    <property type="match status" value="5"/>
</dbReference>
<dbReference type="InterPro" id="IPR002919">
    <property type="entry name" value="TIL_dom"/>
</dbReference>
<name>A0A8C9SBI0_SCLFO</name>
<dbReference type="GeneTree" id="ENSGT00950000183155"/>
<feature type="region of interest" description="Disordered" evidence="4">
    <location>
        <begin position="1728"/>
        <end position="1776"/>
    </location>
</feature>
<evidence type="ECO:0000313" key="8">
    <source>
        <dbReference type="Proteomes" id="UP000694397"/>
    </source>
</evidence>
<evidence type="ECO:0000256" key="3">
    <source>
        <dbReference type="ARBA" id="ARBA00023180"/>
    </source>
</evidence>
<evidence type="ECO:0000259" key="6">
    <source>
        <dbReference type="PROSITE" id="PS51233"/>
    </source>
</evidence>
<proteinExistence type="predicted"/>
<feature type="transmembrane region" description="Helical" evidence="5">
    <location>
        <begin position="1782"/>
        <end position="1802"/>
    </location>
</feature>
<sequence>MCLYQGHATALCAALGAYTSACQEASASVDVWRSDSLCREYCKTIEHFLTGFFSHDFDYVNFNTIGKIHLLFHVFSLSAPSCKANSHYEVCATGCPQTCSDLTESSGCEGLPCTEGCACDDGFLLSDGECVPVAECGCVHFGRSYKAGQVFFPEVLCEQRCVCQAGGRVQCNAYGCGPNEKCQVKDGVQACHPDGTGTCTVFGASQYRSFDSQSFSLSGDCMYKMVEVIRSLEEKTTFSVLVQQKSAGGDTMVTRTVEIRVGEVKMNLPLTLENGKVKAYQNGFNVIVEMDFGLKVSYDGFSGVRIEIPSTYKGAVGGLCGNFNDDKADDFMLPSGVQAVSAEKFAEEWVNTQEGRTCHTGCGSQCPPTDEKKRPEAEKACSILTSKDGPVSQCHSLFPPQQHFQECVQDLITDPKNANMLCQHIQKYVALCQSAGITVKSWRTETFCSVRCPANSHYELCADTCSSTCASLSVSSKCPKCQEGCQCDDGFVFDGDVCVPLQDCGCFVDGHYYKSGQTVMWNNCNETCSCKTGLLTCKQTQCKQPEVCRVRRGVMGCYTTDPCMELTCREKEDCILKGDTGTAICVPRSKTSCWAIGDPHYQTFDGTIFGFQGTCSYTVAKTNGKDDSLTAFSIVNKNEIRGNSDGSFLKSASIKVKGHEISILNHERGKVRIDGVISNIPLSLESDSIKFRQSGIRGIMETDFGFQVTFDWSTLFMVTVTSSYYDNLAGICGTYNANQTDDFTTPSGVVVTNITEWAQSWSVPDRDPFCWHYCKGYCPTCSDEDQELYSSTKYCGLIESKEGPFSQCHNTLAPEESASNCLYDVCLNKGRQEVYCAALTNYVAACQKVGGTVSPEWRQISNCPLICPENSHYELCGSPCPATCAGPIAPETCPFPCVEGCQCNDSFVLSGEKCVSRIEGCGCPHEGHYYMPDETFWADNRCQSKCTCDSTTRIVVCKKSGCKSNEACKVVDGIRACYPVSFKTCTAQGDPHFQSFDGKRFDFQGNCVYKLAGVCSKDPNLESFDITLENNNRGNRRVSFAKVVTVKTAGNTFTISRDIPGKVLVSKFSVTPFISLQIYRSGRLAVLDTNFGLSVTFDWSSIVRVKVPSTYQNAMCGLCGNYNDNADDDLVLPSGEKAKDPNEFGNNHLVSRVPGCSHICEDCALPTLSAGQANQTYTRDCDIIIDKEGPLRGCMGKVDSVLYHENCVYDVVLNQGLQKAACDSITAYVEECQEVGGKIEAWRKEDFCAFLCAKNSVYSITAPGCPATCYSMTSPDTCRTGVKEGCICIPGFLLSNDQCVSIEDCGCHHEGQYYKSKEVFYPDGECRNRCICNSGTVACEETTCGPQEVCKVVDGVRGCHPKGYAKCIIFNSHYLTFDQQSYDFHGACGYTLVQVSDSYNHLELKWFTVTTTMEYDEIVNGTRRNLPVSLNDGQLKVSQIGRGIVVKTNFGFRVAYDLQSTVIITIPSTYSGNVAGLCGNYNGQKEDDFTLPSKRLTNDISTFGEAWQIEKDEFCRNICPKEGCAKPDNNIRQELAGQQKCGFITDINGPLAACHSVLASGIFFENCIYNSFIAGGKMESVCLGIEAYVSACQEAGVSLKAWRSKTFCPLTCPENSHYALCAKTCHNHCMDYVGPDVCSQTCTEGCECDDGFLANGNECVKLQNCGCNLDGMYIEVCIWVDTHSNQRNLSSILHPSQIQLNTQIAQSGIYTHTHFLNRLSHMGLRGTGAYPATQGVRPEGEGTHPGRDTSPSQGTPSGTQTPDPLESRTRSNPLRHVPPQSGIYSFIFVLLFTILILALFSLPEWRDDLSKSVFPKVYLHLFPQSSV</sequence>
<dbReference type="GO" id="GO:0031012">
    <property type="term" value="C:extracellular matrix"/>
    <property type="evidence" value="ECO:0007669"/>
    <property type="project" value="TreeGrafter"/>
</dbReference>
<evidence type="ECO:0000256" key="2">
    <source>
        <dbReference type="ARBA" id="ARBA00023157"/>
    </source>
</evidence>
<dbReference type="PROSITE" id="PS51233">
    <property type="entry name" value="VWFD"/>
    <property type="match status" value="4"/>
</dbReference>
<dbReference type="GO" id="GO:0005615">
    <property type="term" value="C:extracellular space"/>
    <property type="evidence" value="ECO:0007669"/>
    <property type="project" value="TreeGrafter"/>
</dbReference>
<keyword evidence="5" id="KW-0472">Membrane</keyword>
<organism evidence="7 8">
    <name type="scientific">Scleropages formosus</name>
    <name type="common">Asian bonytongue</name>
    <name type="synonym">Osteoglossum formosum</name>
    <dbReference type="NCBI Taxonomy" id="113540"/>
    <lineage>
        <taxon>Eukaryota</taxon>
        <taxon>Metazoa</taxon>
        <taxon>Chordata</taxon>
        <taxon>Craniata</taxon>
        <taxon>Vertebrata</taxon>
        <taxon>Euteleostomi</taxon>
        <taxon>Actinopterygii</taxon>
        <taxon>Neopterygii</taxon>
        <taxon>Teleostei</taxon>
        <taxon>Osteoglossocephala</taxon>
        <taxon>Osteoglossomorpha</taxon>
        <taxon>Osteoglossiformes</taxon>
        <taxon>Osteoglossidae</taxon>
        <taxon>Scleropages</taxon>
    </lineage>
</organism>
<protein>
    <submittedName>
        <fullName evidence="7">Si:dkey-65b12.6</fullName>
    </submittedName>
</protein>
<dbReference type="PANTHER" id="PTHR11339:SF244">
    <property type="entry name" value="IGGFC-BINDING PROTEIN"/>
    <property type="match status" value="1"/>
</dbReference>
<dbReference type="InterPro" id="IPR025615">
    <property type="entry name" value="TILa_dom"/>
</dbReference>
<reference evidence="7 8" key="1">
    <citation type="submission" date="2019-04" db="EMBL/GenBank/DDBJ databases">
        <authorList>
            <consortium name="Wellcome Sanger Institute Data Sharing"/>
        </authorList>
    </citation>
    <scope>NUCLEOTIDE SEQUENCE [LARGE SCALE GENOMIC DNA]</scope>
</reference>
<dbReference type="FunFam" id="2.10.25.10:FF:000055">
    <property type="entry name" value="alpha-tectorin isoform X1"/>
    <property type="match status" value="4"/>
</dbReference>
<dbReference type="Ensembl" id="ENSSFOT00015030155.2">
    <property type="protein sequence ID" value="ENSSFOP00015029816.2"/>
    <property type="gene ID" value="ENSSFOG00015019034.2"/>
</dbReference>
<dbReference type="SMART" id="SM00832">
    <property type="entry name" value="C8"/>
    <property type="match status" value="4"/>
</dbReference>
<dbReference type="PANTHER" id="PTHR11339">
    <property type="entry name" value="EXTRACELLULAR MATRIX GLYCOPROTEIN RELATED"/>
    <property type="match status" value="1"/>
</dbReference>
<keyword evidence="2" id="KW-1015">Disulfide bond</keyword>
<feature type="compositionally biased region" description="Polar residues" evidence="4">
    <location>
        <begin position="1749"/>
        <end position="1762"/>
    </location>
</feature>
<dbReference type="OrthoDB" id="6236007at2759"/>
<dbReference type="InterPro" id="IPR050780">
    <property type="entry name" value="Mucin_vWF_Thrombospondin_sf"/>
</dbReference>
<dbReference type="Pfam" id="PF08742">
    <property type="entry name" value="C8"/>
    <property type="match status" value="5"/>
</dbReference>
<feature type="domain" description="VWFD" evidence="6">
    <location>
        <begin position="1339"/>
        <end position="1516"/>
    </location>
</feature>
<dbReference type="Pfam" id="PF12714">
    <property type="entry name" value="TILa"/>
    <property type="match status" value="4"/>
</dbReference>
<keyword evidence="3" id="KW-0325">Glycoprotein</keyword>
<keyword evidence="5" id="KW-1133">Transmembrane helix</keyword>